<reference evidence="2 3" key="1">
    <citation type="submission" date="2016-10" db="EMBL/GenBank/DDBJ databases">
        <authorList>
            <person name="de Groot N.N."/>
        </authorList>
    </citation>
    <scope>NUCLEOTIDE SEQUENCE [LARGE SCALE GENOMIC DNA]</scope>
    <source>
        <strain evidence="2 3">AR40</strain>
    </source>
</reference>
<evidence type="ECO:0000256" key="1">
    <source>
        <dbReference type="SAM" id="MobiDB-lite"/>
    </source>
</evidence>
<name>A0A1H9X882_BUTFI</name>
<gene>
    <name evidence="2" type="ORF">SAMN04487884_14711</name>
</gene>
<protein>
    <submittedName>
        <fullName evidence="2">Uncharacterized protein</fullName>
    </submittedName>
</protein>
<evidence type="ECO:0000313" key="3">
    <source>
        <dbReference type="Proteomes" id="UP000182584"/>
    </source>
</evidence>
<dbReference type="RefSeq" id="WP_074759016.1">
    <property type="nucleotide sequence ID" value="NZ_FOGJ01000047.1"/>
</dbReference>
<accession>A0A1H9X882</accession>
<dbReference type="AlphaFoldDB" id="A0A1H9X882"/>
<feature type="region of interest" description="Disordered" evidence="1">
    <location>
        <begin position="59"/>
        <end position="79"/>
    </location>
</feature>
<proteinExistence type="predicted"/>
<evidence type="ECO:0000313" key="2">
    <source>
        <dbReference type="EMBL" id="SES42077.1"/>
    </source>
</evidence>
<dbReference type="Proteomes" id="UP000182584">
    <property type="component" value="Unassembled WGS sequence"/>
</dbReference>
<sequence length="79" mass="8873">MVAQNIDKSLYTFEKVMDKAGKVADNGQQSDEEVALKQMEMVARKTIHAGLKEAAKIEESWGKSDWGKSPKSKTEDITW</sequence>
<organism evidence="2 3">
    <name type="scientific">Butyrivibrio fibrisolvens</name>
    <dbReference type="NCBI Taxonomy" id="831"/>
    <lineage>
        <taxon>Bacteria</taxon>
        <taxon>Bacillati</taxon>
        <taxon>Bacillota</taxon>
        <taxon>Clostridia</taxon>
        <taxon>Lachnospirales</taxon>
        <taxon>Lachnospiraceae</taxon>
        <taxon>Butyrivibrio</taxon>
    </lineage>
</organism>
<dbReference type="EMBL" id="FOGJ01000047">
    <property type="protein sequence ID" value="SES42077.1"/>
    <property type="molecule type" value="Genomic_DNA"/>
</dbReference>